<protein>
    <submittedName>
        <fullName evidence="2">Uncharacterized protein</fullName>
    </submittedName>
</protein>
<evidence type="ECO:0000313" key="3">
    <source>
        <dbReference type="Proteomes" id="UP000070319"/>
    </source>
</evidence>
<feature type="compositionally biased region" description="Basic and acidic residues" evidence="1">
    <location>
        <begin position="8"/>
        <end position="20"/>
    </location>
</feature>
<name>A0A139KMX8_9BACE</name>
<accession>A0A139KMX8</accession>
<dbReference type="Proteomes" id="UP000070319">
    <property type="component" value="Unassembled WGS sequence"/>
</dbReference>
<reference evidence="2 3" key="1">
    <citation type="submission" date="2016-02" db="EMBL/GenBank/DDBJ databases">
        <authorList>
            <person name="Wen L."/>
            <person name="He K."/>
            <person name="Yang H."/>
        </authorList>
    </citation>
    <scope>NUCLEOTIDE SEQUENCE [LARGE SCALE GENOMIC DNA]</scope>
    <source>
        <strain evidence="2 3">KLE1704</strain>
    </source>
</reference>
<sequence length="68" mass="7779">MAANEVPVKPERQKGEEEGSRNIPITKANAINVISERKKRSCILRAAWFPLRKGFEIFFAFILNKMMG</sequence>
<dbReference type="EMBL" id="LTDF01000178">
    <property type="protein sequence ID" value="KXT40530.1"/>
    <property type="molecule type" value="Genomic_DNA"/>
</dbReference>
<evidence type="ECO:0000256" key="1">
    <source>
        <dbReference type="SAM" id="MobiDB-lite"/>
    </source>
</evidence>
<proteinExistence type="predicted"/>
<evidence type="ECO:0000313" key="2">
    <source>
        <dbReference type="EMBL" id="KXT40530.1"/>
    </source>
</evidence>
<comment type="caution">
    <text evidence="2">The sequence shown here is derived from an EMBL/GenBank/DDBJ whole genome shotgun (WGS) entry which is preliminary data.</text>
</comment>
<gene>
    <name evidence="2" type="ORF">HMPREF2531_05306</name>
</gene>
<dbReference type="AlphaFoldDB" id="A0A139KMX8"/>
<feature type="region of interest" description="Disordered" evidence="1">
    <location>
        <begin position="1"/>
        <end position="21"/>
    </location>
</feature>
<organism evidence="2">
    <name type="scientific">Bacteroides intestinalis</name>
    <dbReference type="NCBI Taxonomy" id="329854"/>
    <lineage>
        <taxon>Bacteria</taxon>
        <taxon>Pseudomonadati</taxon>
        <taxon>Bacteroidota</taxon>
        <taxon>Bacteroidia</taxon>
        <taxon>Bacteroidales</taxon>
        <taxon>Bacteroidaceae</taxon>
        <taxon>Bacteroides</taxon>
    </lineage>
</organism>